<proteinExistence type="predicted"/>
<sequence length="156" mass="18327">MEETTGKVKFITRYQECIYIGSDDKSPFIVIWDINWAKISLDNPNINRGIETINQTNIHGIATICYSIDETERVLGLNSKHEIPFIVEIPHIESYLYTNISCSYSAREDFFNKLEYQNIHLEKSKERLRPIGWNMLHKAPPIKRWLYIGTAFNHSY</sequence>
<name>A0A5M5C438_BACOV</name>
<evidence type="ECO:0000313" key="1">
    <source>
        <dbReference type="EMBL" id="KAA3951816.1"/>
    </source>
</evidence>
<dbReference type="RefSeq" id="WP_117611294.1">
    <property type="nucleotide sequence ID" value="NZ_JAQDBQ010000019.1"/>
</dbReference>
<evidence type="ECO:0000313" key="2">
    <source>
        <dbReference type="Proteomes" id="UP000323717"/>
    </source>
</evidence>
<protein>
    <submittedName>
        <fullName evidence="1">Uncharacterized protein</fullName>
    </submittedName>
</protein>
<organism evidence="1 2">
    <name type="scientific">Bacteroides ovatus</name>
    <dbReference type="NCBI Taxonomy" id="28116"/>
    <lineage>
        <taxon>Bacteria</taxon>
        <taxon>Pseudomonadati</taxon>
        <taxon>Bacteroidota</taxon>
        <taxon>Bacteroidia</taxon>
        <taxon>Bacteroidales</taxon>
        <taxon>Bacteroidaceae</taxon>
        <taxon>Bacteroides</taxon>
    </lineage>
</organism>
<dbReference type="AlphaFoldDB" id="A0A5M5C438"/>
<comment type="caution">
    <text evidence="1">The sequence shown here is derived from an EMBL/GenBank/DDBJ whole genome shotgun (WGS) entry which is preliminary data.</text>
</comment>
<dbReference type="Proteomes" id="UP000323717">
    <property type="component" value="Unassembled WGS sequence"/>
</dbReference>
<reference evidence="1 2" key="1">
    <citation type="journal article" date="2019" name="Nat. Med.">
        <title>A library of human gut bacterial isolates paired with longitudinal multiomics data enables mechanistic microbiome research.</title>
        <authorList>
            <person name="Poyet M."/>
            <person name="Groussin M."/>
            <person name="Gibbons S.M."/>
            <person name="Avila-Pacheco J."/>
            <person name="Jiang X."/>
            <person name="Kearney S.M."/>
            <person name="Perrotta A.R."/>
            <person name="Berdy B."/>
            <person name="Zhao S."/>
            <person name="Lieberman T.D."/>
            <person name="Swanson P.K."/>
            <person name="Smith M."/>
            <person name="Roesemann S."/>
            <person name="Alexander J.E."/>
            <person name="Rich S.A."/>
            <person name="Livny J."/>
            <person name="Vlamakis H."/>
            <person name="Clish C."/>
            <person name="Bullock K."/>
            <person name="Deik A."/>
            <person name="Scott J."/>
            <person name="Pierce K.A."/>
            <person name="Xavier R.J."/>
            <person name="Alm E.J."/>
        </authorList>
    </citation>
    <scope>NUCLEOTIDE SEQUENCE [LARGE SCALE GENOMIC DNA]</scope>
    <source>
        <strain evidence="1 2">BIOML-A163</strain>
    </source>
</reference>
<gene>
    <name evidence="1" type="ORF">F3D71_11435</name>
</gene>
<accession>A0A5M5C438</accession>
<dbReference type="EMBL" id="VWLE01000137">
    <property type="protein sequence ID" value="KAA3951816.1"/>
    <property type="molecule type" value="Genomic_DNA"/>
</dbReference>